<dbReference type="EMBL" id="CACVBS010000028">
    <property type="protein sequence ID" value="CAA7259903.1"/>
    <property type="molecule type" value="Genomic_DNA"/>
</dbReference>
<feature type="transmembrane region" description="Helical" evidence="1">
    <location>
        <begin position="435"/>
        <end position="462"/>
    </location>
</feature>
<feature type="transmembrane region" description="Helical" evidence="1">
    <location>
        <begin position="321"/>
        <end position="341"/>
    </location>
</feature>
<evidence type="ECO:0000256" key="1">
    <source>
        <dbReference type="SAM" id="Phobius"/>
    </source>
</evidence>
<keyword evidence="1" id="KW-1133">Transmembrane helix</keyword>
<sequence length="492" mass="55647">MSESTALDSSRSSTLITLPAGTSYNGESCFDVLQEDEEVVPDWSLCVHPQGWVYFFNPLLKVVTDQDIRKPSVFGLTKENCLQYPLDELSDGMEVHLHLQSLIGNGNTSVFGLAVNHVHCVASYDLQEIKSNNACFLTPKRLNRCRRLYWNYLWNHPAHVPSPSRAIEDASEALTWFYTDNLISGAKSTVPFSKVECDELSRIVRELTVSSNDRSVSKTVFLSWLLREVCSFRDAEDWGQYTQKDLIALRQRRTNPPQTVHLPPPVVLFLLNFVINVLFFGIPHTYRAHVKATSEYRGRLANVQQNWAKYIERLVREYSHFLLISTVLLSATVGFLAVPNIPEGAQVAGTISALASLGSIIVGVFSIWRHQANTATADSFTYMHNVQRRYLGLYGHAILLSLPPTLLVWAILTFIISIVVYVMHGITEDGTWTRVSAWAVFTVFVIFVFIVFLALYTFAIVWKVRRRSAGIRYRISSLWTQESKARGQGTEA</sequence>
<gene>
    <name evidence="2" type="ORF">AAE3_LOCUS2192</name>
</gene>
<proteinExistence type="predicted"/>
<keyword evidence="3" id="KW-1185">Reference proteome</keyword>
<comment type="caution">
    <text evidence="2">The sequence shown here is derived from an EMBL/GenBank/DDBJ whole genome shotgun (WGS) entry which is preliminary data.</text>
</comment>
<name>A0A8S0WDZ1_CYCAE</name>
<organism evidence="2 3">
    <name type="scientific">Cyclocybe aegerita</name>
    <name type="common">Black poplar mushroom</name>
    <name type="synonym">Agrocybe aegerita</name>
    <dbReference type="NCBI Taxonomy" id="1973307"/>
    <lineage>
        <taxon>Eukaryota</taxon>
        <taxon>Fungi</taxon>
        <taxon>Dikarya</taxon>
        <taxon>Basidiomycota</taxon>
        <taxon>Agaricomycotina</taxon>
        <taxon>Agaricomycetes</taxon>
        <taxon>Agaricomycetidae</taxon>
        <taxon>Agaricales</taxon>
        <taxon>Agaricineae</taxon>
        <taxon>Bolbitiaceae</taxon>
        <taxon>Cyclocybe</taxon>
    </lineage>
</organism>
<keyword evidence="1" id="KW-0812">Transmembrane</keyword>
<evidence type="ECO:0000313" key="2">
    <source>
        <dbReference type="EMBL" id="CAA7259903.1"/>
    </source>
</evidence>
<reference evidence="2 3" key="1">
    <citation type="submission" date="2020-01" db="EMBL/GenBank/DDBJ databases">
        <authorList>
            <person name="Gupta K D."/>
        </authorList>
    </citation>
    <scope>NUCLEOTIDE SEQUENCE [LARGE SCALE GENOMIC DNA]</scope>
</reference>
<feature type="transmembrane region" description="Helical" evidence="1">
    <location>
        <begin position="390"/>
        <end position="423"/>
    </location>
</feature>
<dbReference type="OrthoDB" id="3208379at2759"/>
<dbReference type="AlphaFoldDB" id="A0A8S0WDZ1"/>
<feature type="transmembrane region" description="Helical" evidence="1">
    <location>
        <begin position="262"/>
        <end position="282"/>
    </location>
</feature>
<protein>
    <recommendedName>
        <fullName evidence="4">WW domain-containing protein</fullName>
    </recommendedName>
</protein>
<accession>A0A8S0WDZ1</accession>
<evidence type="ECO:0008006" key="4">
    <source>
        <dbReference type="Google" id="ProtNLM"/>
    </source>
</evidence>
<feature type="transmembrane region" description="Helical" evidence="1">
    <location>
        <begin position="347"/>
        <end position="369"/>
    </location>
</feature>
<dbReference type="Proteomes" id="UP000467700">
    <property type="component" value="Unassembled WGS sequence"/>
</dbReference>
<evidence type="ECO:0000313" key="3">
    <source>
        <dbReference type="Proteomes" id="UP000467700"/>
    </source>
</evidence>
<keyword evidence="1" id="KW-0472">Membrane</keyword>